<protein>
    <submittedName>
        <fullName evidence="1">Uncharacterized protein</fullName>
    </submittedName>
</protein>
<comment type="caution">
    <text evidence="1">The sequence shown here is derived from an EMBL/GenBank/DDBJ whole genome shotgun (WGS) entry which is preliminary data.</text>
</comment>
<dbReference type="Proteomes" id="UP001178507">
    <property type="component" value="Unassembled WGS sequence"/>
</dbReference>
<dbReference type="EMBL" id="CAUJNA010001446">
    <property type="protein sequence ID" value="CAJ1386967.1"/>
    <property type="molecule type" value="Genomic_DNA"/>
</dbReference>
<evidence type="ECO:0000313" key="2">
    <source>
        <dbReference type="Proteomes" id="UP001178507"/>
    </source>
</evidence>
<evidence type="ECO:0000313" key="1">
    <source>
        <dbReference type="EMBL" id="CAJ1386967.1"/>
    </source>
</evidence>
<keyword evidence="2" id="KW-1185">Reference proteome</keyword>
<accession>A0AA36IHS9</accession>
<organism evidence="1 2">
    <name type="scientific">Effrenium voratum</name>
    <dbReference type="NCBI Taxonomy" id="2562239"/>
    <lineage>
        <taxon>Eukaryota</taxon>
        <taxon>Sar</taxon>
        <taxon>Alveolata</taxon>
        <taxon>Dinophyceae</taxon>
        <taxon>Suessiales</taxon>
        <taxon>Symbiodiniaceae</taxon>
        <taxon>Effrenium</taxon>
    </lineage>
</organism>
<sequence>MGSTEPEPGTVLEMSYEESLLAIEKDFAVGASAARAAALQGACEATPPLRQYLQEVLDRGGKGKDFKDWRCVMNKRIGISYQTRPASLVWLDDKVEQVSAAARLLGRQLHLPLDTGEAEAVLQAARRQIALDEPFVVKPRHGSNSKHVAMWRRPAEAREEEVLASIRRALEAEDQSWRKESWNQNAVPKGVVLQPLYAPMADLEQAAEAEAAPAAPAAGAEAARRKLLKPLELKVQVLFGEVVGGCLNTHPMYLWVLRSGALIRWRPEECSGLLKRNHGLWEELPAPVLQRLQEVLQEHWRQLREDSELLARRAGLDELRVDWLLGDPRWGCRIGELTYMGTMALDLPPISRRLARAFAEGHLSR</sequence>
<reference evidence="1" key="1">
    <citation type="submission" date="2023-08" db="EMBL/GenBank/DDBJ databases">
        <authorList>
            <person name="Chen Y."/>
            <person name="Shah S."/>
            <person name="Dougan E. K."/>
            <person name="Thang M."/>
            <person name="Chan C."/>
        </authorList>
    </citation>
    <scope>NUCLEOTIDE SEQUENCE</scope>
</reference>
<proteinExistence type="predicted"/>
<dbReference type="AlphaFoldDB" id="A0AA36IHS9"/>
<name>A0AA36IHS9_9DINO</name>
<gene>
    <name evidence="1" type="ORF">EVOR1521_LOCUS13130</name>
</gene>